<evidence type="ECO:0000256" key="3">
    <source>
        <dbReference type="ARBA" id="ARBA00024303"/>
    </source>
</evidence>
<evidence type="ECO:0000256" key="2">
    <source>
        <dbReference type="ARBA" id="ARBA00022679"/>
    </source>
</evidence>
<comment type="catalytic activity">
    <reaction evidence="7">
        <text>dTDP-beta-L-rhamnose + L-arginyl-[protein] = N(omega)-(alpha-L-rhamnosyl)-L-arginyl-[protein] + dTDP + H(+)</text>
        <dbReference type="Rhea" id="RHEA:66692"/>
        <dbReference type="Rhea" id="RHEA-COMP:10532"/>
        <dbReference type="Rhea" id="RHEA-COMP:17096"/>
        <dbReference type="ChEBI" id="CHEBI:15378"/>
        <dbReference type="ChEBI" id="CHEBI:29965"/>
        <dbReference type="ChEBI" id="CHEBI:57510"/>
        <dbReference type="ChEBI" id="CHEBI:58369"/>
        <dbReference type="ChEBI" id="CHEBI:167445"/>
    </reaction>
    <physiologicalReaction direction="left-to-right" evidence="7">
        <dbReference type="Rhea" id="RHEA:66693"/>
    </physiologicalReaction>
</comment>
<organism evidence="8 9">
    <name type="scientific">Tibeticola sediminis</name>
    <dbReference type="NCBI Taxonomy" id="1917811"/>
    <lineage>
        <taxon>Bacteria</taxon>
        <taxon>Pseudomonadati</taxon>
        <taxon>Pseudomonadota</taxon>
        <taxon>Betaproteobacteria</taxon>
        <taxon>Burkholderiales</taxon>
        <taxon>Comamonadaceae</taxon>
        <taxon>Tibeticola</taxon>
    </lineage>
</organism>
<protein>
    <recommendedName>
        <fullName evidence="5">Protein-arginine rhamnosyltransferase</fullName>
    </recommendedName>
    <alternativeName>
        <fullName evidence="6">EF-P arginine rhamnosyltransferase</fullName>
    </alternativeName>
</protein>
<evidence type="ECO:0000256" key="4">
    <source>
        <dbReference type="ARBA" id="ARBA00024346"/>
    </source>
</evidence>
<evidence type="ECO:0000313" key="8">
    <source>
        <dbReference type="EMBL" id="RPE72686.1"/>
    </source>
</evidence>
<comment type="function">
    <text evidence="3">Protein-arginine rhamnosyltransferase that catalyzes the transfer of a single rhamnose to elongation factor P (EF-P) on 'Lys-32', a modification required for EF-P-dependent rescue of polyproline stalled ribosomes.</text>
</comment>
<dbReference type="Pfam" id="PF10093">
    <property type="entry name" value="EarP"/>
    <property type="match status" value="2"/>
</dbReference>
<comment type="caution">
    <text evidence="8">The sequence shown here is derived from an EMBL/GenBank/DDBJ whole genome shotgun (WGS) entry which is preliminary data.</text>
</comment>
<accession>A0A3N4UPV5</accession>
<comment type="similarity">
    <text evidence="4">Belongs to the glycosyltransferase 104 family.</text>
</comment>
<name>A0A3N4UPV5_9BURK</name>
<keyword evidence="2" id="KW-0808">Transferase</keyword>
<keyword evidence="1" id="KW-0328">Glycosyltransferase</keyword>
<evidence type="ECO:0000256" key="7">
    <source>
        <dbReference type="ARBA" id="ARBA00048472"/>
    </source>
</evidence>
<dbReference type="Proteomes" id="UP000272193">
    <property type="component" value="Unassembled WGS sequence"/>
</dbReference>
<evidence type="ECO:0000256" key="5">
    <source>
        <dbReference type="ARBA" id="ARBA00024416"/>
    </source>
</evidence>
<sequence>MHWALFCRVIDNYGDLGVAWRLASQIAASGDTVQLWVDAPEALAWMAPGALEGRWPRLQVRPWTQPFAADALAQGAADVWVELFGCDIDPEFIAQHDRFTPASGAKSKATLNKFPRWRAPGRGMGCEAQTAAIAAAMARIGNDADRPQPGCATREGLVQRCPKNNPVWINLEYLSAEAYVERSHGLPSPILHGPARGRTRHFFFPGYTERTGGLLREPDLLARQVAFDAARWRERQRLPSGRALRISLFCYEPPALGAWLDALAAGGSGTGQPVQLWVTHGRAAAAVRGHFCAGNPVTPLQNGAQALQVSYLPALTQTDYDHLLWAADLNFVRGEDSLVRALWAGKPFIWNIYPQDDGAHAAKLEALLDWLDAPPSLRRFHRIWNGLSSGALPPPDLALWGACIRAARERLLTQPDLLSQLRAFVADRRQQLQEQP</sequence>
<evidence type="ECO:0000256" key="1">
    <source>
        <dbReference type="ARBA" id="ARBA00022676"/>
    </source>
</evidence>
<proteinExistence type="inferred from homology"/>
<evidence type="ECO:0000256" key="6">
    <source>
        <dbReference type="ARBA" id="ARBA00030025"/>
    </source>
</evidence>
<gene>
    <name evidence="8" type="ORF">EDC62_0388</name>
</gene>
<keyword evidence="9" id="KW-1185">Reference proteome</keyword>
<evidence type="ECO:0000313" key="9">
    <source>
        <dbReference type="Proteomes" id="UP000272193"/>
    </source>
</evidence>
<reference evidence="8 9" key="1">
    <citation type="submission" date="2018-11" db="EMBL/GenBank/DDBJ databases">
        <title>Genomic Encyclopedia of Type Strains, Phase IV (KMG-IV): sequencing the most valuable type-strain genomes for metagenomic binning, comparative biology and taxonomic classification.</title>
        <authorList>
            <person name="Goeker M."/>
        </authorList>
    </citation>
    <scope>NUCLEOTIDE SEQUENCE [LARGE SCALE GENOMIC DNA]</scope>
    <source>
        <strain evidence="8 9">DSM 101684</strain>
    </source>
</reference>
<dbReference type="AlphaFoldDB" id="A0A3N4UPV5"/>
<dbReference type="GO" id="GO:0106361">
    <property type="term" value="F:protein-arginine rhamnosyltransferase activity"/>
    <property type="evidence" value="ECO:0007669"/>
    <property type="project" value="InterPro"/>
</dbReference>
<dbReference type="EMBL" id="RKQL01000001">
    <property type="protein sequence ID" value="RPE72686.1"/>
    <property type="molecule type" value="Genomic_DNA"/>
</dbReference>
<dbReference type="InterPro" id="IPR016633">
    <property type="entry name" value="EarP"/>
</dbReference>